<comment type="caution">
    <text evidence="3">The sequence shown here is derived from an EMBL/GenBank/DDBJ whole genome shotgun (WGS) entry which is preliminary data.</text>
</comment>
<feature type="transmembrane region" description="Helical" evidence="2">
    <location>
        <begin position="48"/>
        <end position="66"/>
    </location>
</feature>
<evidence type="ECO:0000256" key="2">
    <source>
        <dbReference type="SAM" id="Phobius"/>
    </source>
</evidence>
<dbReference type="PANTHER" id="PTHR37849:SF1">
    <property type="entry name" value="YALI0E11605P"/>
    <property type="match status" value="1"/>
</dbReference>
<keyword evidence="2" id="KW-1133">Transmembrane helix</keyword>
<evidence type="ECO:0000313" key="3">
    <source>
        <dbReference type="EMBL" id="KAK9763182.1"/>
    </source>
</evidence>
<dbReference type="EMBL" id="JASJQH010000713">
    <property type="protein sequence ID" value="KAK9763182.1"/>
    <property type="molecule type" value="Genomic_DNA"/>
</dbReference>
<protein>
    <submittedName>
        <fullName evidence="3">Uncharacterized protein</fullName>
    </submittedName>
</protein>
<name>A0ABR2WNV6_9FUNG</name>
<keyword evidence="1" id="KW-0175">Coiled coil</keyword>
<dbReference type="PANTHER" id="PTHR37849">
    <property type="entry name" value="YALI0E11605P"/>
    <property type="match status" value="1"/>
</dbReference>
<evidence type="ECO:0000313" key="4">
    <source>
        <dbReference type="Proteomes" id="UP001479436"/>
    </source>
</evidence>
<sequence>MNALRQVATRRFTTSLPRLEQASTSFTERVVTPPKIVVKKTGSFRGGLMGFLFGLTCAGGVGYYYLLEEYQNASDMLLQSVEELQASTNKVKEYVQKINTVERELKNLKSVSASHEQLENTKSDLRKLYSTIHAEHLALKEHVSGIEHDVNAILNVKA</sequence>
<feature type="coiled-coil region" evidence="1">
    <location>
        <begin position="67"/>
        <end position="128"/>
    </location>
</feature>
<dbReference type="Gene3D" id="1.20.120.330">
    <property type="entry name" value="Nucleotidyltransferases domain 2"/>
    <property type="match status" value="1"/>
</dbReference>
<accession>A0ABR2WNV6</accession>
<keyword evidence="4" id="KW-1185">Reference proteome</keyword>
<evidence type="ECO:0000256" key="1">
    <source>
        <dbReference type="SAM" id="Coils"/>
    </source>
</evidence>
<dbReference type="Proteomes" id="UP001479436">
    <property type="component" value="Unassembled WGS sequence"/>
</dbReference>
<keyword evidence="2" id="KW-0812">Transmembrane</keyword>
<keyword evidence="2" id="KW-0472">Membrane</keyword>
<reference evidence="3 4" key="1">
    <citation type="submission" date="2023-04" db="EMBL/GenBank/DDBJ databases">
        <title>Genome of Basidiobolus ranarum AG-B5.</title>
        <authorList>
            <person name="Stajich J.E."/>
            <person name="Carter-House D."/>
            <person name="Gryganskyi A."/>
        </authorList>
    </citation>
    <scope>NUCLEOTIDE SEQUENCE [LARGE SCALE GENOMIC DNA]</scope>
    <source>
        <strain evidence="3 4">AG-B5</strain>
    </source>
</reference>
<gene>
    <name evidence="3" type="ORF">K7432_010388</name>
</gene>
<proteinExistence type="predicted"/>
<organism evidence="3 4">
    <name type="scientific">Basidiobolus ranarum</name>
    <dbReference type="NCBI Taxonomy" id="34480"/>
    <lineage>
        <taxon>Eukaryota</taxon>
        <taxon>Fungi</taxon>
        <taxon>Fungi incertae sedis</taxon>
        <taxon>Zoopagomycota</taxon>
        <taxon>Entomophthoromycotina</taxon>
        <taxon>Basidiobolomycetes</taxon>
        <taxon>Basidiobolales</taxon>
        <taxon>Basidiobolaceae</taxon>
        <taxon>Basidiobolus</taxon>
    </lineage>
</organism>